<feature type="region of interest" description="Disordered" evidence="1">
    <location>
        <begin position="1"/>
        <end position="36"/>
    </location>
</feature>
<feature type="compositionally biased region" description="Polar residues" evidence="1">
    <location>
        <begin position="1"/>
        <end position="27"/>
    </location>
</feature>
<proteinExistence type="predicted"/>
<protein>
    <submittedName>
        <fullName evidence="3">Uncharacterized protein</fullName>
    </submittedName>
</protein>
<accession>A0A915CWY7</accession>
<evidence type="ECO:0000256" key="1">
    <source>
        <dbReference type="SAM" id="MobiDB-lite"/>
    </source>
</evidence>
<keyword evidence="2" id="KW-1185">Reference proteome</keyword>
<evidence type="ECO:0000313" key="3">
    <source>
        <dbReference type="WBParaSite" id="jg13122"/>
    </source>
</evidence>
<evidence type="ECO:0000313" key="2">
    <source>
        <dbReference type="Proteomes" id="UP000887574"/>
    </source>
</evidence>
<dbReference type="WBParaSite" id="jg13122">
    <property type="protein sequence ID" value="jg13122"/>
    <property type="gene ID" value="jg13122"/>
</dbReference>
<name>A0A915CWY7_9BILA</name>
<dbReference type="Proteomes" id="UP000887574">
    <property type="component" value="Unplaced"/>
</dbReference>
<sequence length="201" mass="21825">MKFQWQAQQHLQSSKQLKPSFVQTNLQPEPEQASLPVQQASRVVPADAIKHSILQSIKQADACIRPMDQEVFQNPLASQGSGSGNHDVPINRLSVEGSSPQSLNAAQVPAISSHSIQSVPNGSISLHFFSSLCDQGKPKLQSIPRSPLQETVMPAWDMLGSIQATIWEQSLVAVGVPDVRIVANILRLFAGCRFEGEPGGW</sequence>
<dbReference type="AlphaFoldDB" id="A0A915CWY7"/>
<organism evidence="2 3">
    <name type="scientific">Ditylenchus dipsaci</name>
    <dbReference type="NCBI Taxonomy" id="166011"/>
    <lineage>
        <taxon>Eukaryota</taxon>
        <taxon>Metazoa</taxon>
        <taxon>Ecdysozoa</taxon>
        <taxon>Nematoda</taxon>
        <taxon>Chromadorea</taxon>
        <taxon>Rhabditida</taxon>
        <taxon>Tylenchina</taxon>
        <taxon>Tylenchomorpha</taxon>
        <taxon>Sphaerularioidea</taxon>
        <taxon>Anguinidae</taxon>
        <taxon>Anguininae</taxon>
        <taxon>Ditylenchus</taxon>
    </lineage>
</organism>
<reference evidence="3" key="1">
    <citation type="submission" date="2022-11" db="UniProtKB">
        <authorList>
            <consortium name="WormBaseParasite"/>
        </authorList>
    </citation>
    <scope>IDENTIFICATION</scope>
</reference>